<comment type="caution">
    <text evidence="2">The sequence shown here is derived from an EMBL/GenBank/DDBJ whole genome shotgun (WGS) entry which is preliminary data.</text>
</comment>
<dbReference type="Proteomes" id="UP000765509">
    <property type="component" value="Unassembled WGS sequence"/>
</dbReference>
<dbReference type="EMBL" id="AVOT02004683">
    <property type="protein sequence ID" value="MBW0477061.1"/>
    <property type="molecule type" value="Genomic_DNA"/>
</dbReference>
<proteinExistence type="predicted"/>
<gene>
    <name evidence="2" type="ORF">O181_016776</name>
</gene>
<feature type="compositionally biased region" description="Basic residues" evidence="1">
    <location>
        <begin position="42"/>
        <end position="55"/>
    </location>
</feature>
<reference evidence="2" key="1">
    <citation type="submission" date="2021-03" db="EMBL/GenBank/DDBJ databases">
        <title>Draft genome sequence of rust myrtle Austropuccinia psidii MF-1, a brazilian biotype.</title>
        <authorList>
            <person name="Quecine M.C."/>
            <person name="Pachon D.M.R."/>
            <person name="Bonatelli M.L."/>
            <person name="Correr F.H."/>
            <person name="Franceschini L.M."/>
            <person name="Leite T.F."/>
            <person name="Margarido G.R.A."/>
            <person name="Almeida C.A."/>
            <person name="Ferrarezi J.A."/>
            <person name="Labate C.A."/>
        </authorList>
    </citation>
    <scope>NUCLEOTIDE SEQUENCE</scope>
    <source>
        <strain evidence="2">MF-1</strain>
    </source>
</reference>
<evidence type="ECO:0000313" key="2">
    <source>
        <dbReference type="EMBL" id="MBW0477061.1"/>
    </source>
</evidence>
<sequence>MKCCRSISPDSQGENGRLNKDLLPKRKNRKVHSSSTKCTLKPSRKNCQKPGKHRSSVIAANKESIQSQSVTSKPILLSLPIKKVEPKRRVTSPIKKKMAEQNQQREQRRLIILLFMFLSGDQYRFG</sequence>
<evidence type="ECO:0000256" key="1">
    <source>
        <dbReference type="SAM" id="MobiDB-lite"/>
    </source>
</evidence>
<name>A0A9Q3C2C2_9BASI</name>
<feature type="region of interest" description="Disordered" evidence="1">
    <location>
        <begin position="1"/>
        <end position="64"/>
    </location>
</feature>
<protein>
    <submittedName>
        <fullName evidence="2">Uncharacterized protein</fullName>
    </submittedName>
</protein>
<organism evidence="2 3">
    <name type="scientific">Austropuccinia psidii MF-1</name>
    <dbReference type="NCBI Taxonomy" id="1389203"/>
    <lineage>
        <taxon>Eukaryota</taxon>
        <taxon>Fungi</taxon>
        <taxon>Dikarya</taxon>
        <taxon>Basidiomycota</taxon>
        <taxon>Pucciniomycotina</taxon>
        <taxon>Pucciniomycetes</taxon>
        <taxon>Pucciniales</taxon>
        <taxon>Sphaerophragmiaceae</taxon>
        <taxon>Austropuccinia</taxon>
    </lineage>
</organism>
<dbReference type="AlphaFoldDB" id="A0A9Q3C2C2"/>
<evidence type="ECO:0000313" key="3">
    <source>
        <dbReference type="Proteomes" id="UP000765509"/>
    </source>
</evidence>
<accession>A0A9Q3C2C2</accession>
<keyword evidence="3" id="KW-1185">Reference proteome</keyword>